<comment type="function">
    <text evidence="12">Flavin transferase that catalyzes the transfer of the FMN moiety of FAD and its covalent binding to the hydroxyl group of a threonine residue in a target flavoprotein.</text>
</comment>
<evidence type="ECO:0000313" key="14">
    <source>
        <dbReference type="Proteomes" id="UP000182569"/>
    </source>
</evidence>
<dbReference type="InterPro" id="IPR003374">
    <property type="entry name" value="ApbE-like_sf"/>
</dbReference>
<feature type="binding site" evidence="11">
    <location>
        <position position="173"/>
    </location>
    <ligand>
        <name>Mg(2+)</name>
        <dbReference type="ChEBI" id="CHEBI:18420"/>
    </ligand>
</feature>
<keyword evidence="7 10" id="KW-0460">Magnesium</keyword>
<comment type="cofactor">
    <cofactor evidence="11">
        <name>Mg(2+)</name>
        <dbReference type="ChEBI" id="CHEBI:18420"/>
    </cofactor>
    <cofactor evidence="11">
        <name>Mn(2+)</name>
        <dbReference type="ChEBI" id="CHEBI:29035"/>
    </cofactor>
    <text evidence="11">Magnesium. Can also use manganese.</text>
</comment>
<dbReference type="PANTHER" id="PTHR30040">
    <property type="entry name" value="THIAMINE BIOSYNTHESIS LIPOPROTEIN APBE"/>
    <property type="match status" value="1"/>
</dbReference>
<evidence type="ECO:0000313" key="13">
    <source>
        <dbReference type="EMBL" id="APC41795.1"/>
    </source>
</evidence>
<dbReference type="Gene3D" id="3.10.520.10">
    <property type="entry name" value="ApbE-like domains"/>
    <property type="match status" value="1"/>
</dbReference>
<dbReference type="OrthoDB" id="9778595at2"/>
<evidence type="ECO:0000256" key="10">
    <source>
        <dbReference type="PIRNR" id="PIRNR006268"/>
    </source>
</evidence>
<gene>
    <name evidence="13" type="ORF">A7L45_17835</name>
</gene>
<feature type="binding site" evidence="11">
    <location>
        <position position="291"/>
    </location>
    <ligand>
        <name>Mg(2+)</name>
        <dbReference type="ChEBI" id="CHEBI:18420"/>
    </ligand>
</feature>
<dbReference type="PROSITE" id="PS51257">
    <property type="entry name" value="PROKAR_LIPOPROTEIN"/>
    <property type="match status" value="1"/>
</dbReference>
<dbReference type="GO" id="GO:0016740">
    <property type="term" value="F:transferase activity"/>
    <property type="evidence" value="ECO:0007669"/>
    <property type="project" value="UniProtKB-UniRule"/>
</dbReference>
<dbReference type="EMBL" id="CP015756">
    <property type="protein sequence ID" value="APC41795.1"/>
    <property type="molecule type" value="Genomic_DNA"/>
</dbReference>
<dbReference type="PIRSF" id="PIRSF006268">
    <property type="entry name" value="ApbE"/>
    <property type="match status" value="1"/>
</dbReference>
<dbReference type="GO" id="GO:0046872">
    <property type="term" value="F:metal ion binding"/>
    <property type="evidence" value="ECO:0007669"/>
    <property type="project" value="UniProtKB-UniRule"/>
</dbReference>
<keyword evidence="6 10" id="KW-0274">FAD</keyword>
<dbReference type="InterPro" id="IPR024932">
    <property type="entry name" value="ApbE"/>
</dbReference>
<evidence type="ECO:0000256" key="1">
    <source>
        <dbReference type="ARBA" id="ARBA00011955"/>
    </source>
</evidence>
<dbReference type="STRING" id="1552.A7L45_17835"/>
<evidence type="ECO:0000256" key="8">
    <source>
        <dbReference type="ARBA" id="ARBA00031306"/>
    </source>
</evidence>
<evidence type="ECO:0000256" key="11">
    <source>
        <dbReference type="PIRSR" id="PIRSR006268-2"/>
    </source>
</evidence>
<keyword evidence="12" id="KW-0449">Lipoprotein</keyword>
<protein>
    <recommendedName>
        <fullName evidence="2 10">FAD:protein FMN transferase</fullName>
        <ecNumber evidence="1 10">2.7.1.180</ecNumber>
    </recommendedName>
    <alternativeName>
        <fullName evidence="8 10">Flavin transferase</fullName>
    </alternativeName>
</protein>
<evidence type="ECO:0000256" key="12">
    <source>
        <dbReference type="RuleBase" id="RU363002"/>
    </source>
</evidence>
<keyword evidence="14" id="KW-1185">Reference proteome</keyword>
<evidence type="ECO:0000256" key="5">
    <source>
        <dbReference type="ARBA" id="ARBA00022723"/>
    </source>
</evidence>
<dbReference type="EC" id="2.7.1.180" evidence="1 10"/>
<keyword evidence="12" id="KW-0472">Membrane</keyword>
<keyword evidence="12" id="KW-1003">Cell membrane</keyword>
<dbReference type="Pfam" id="PF02424">
    <property type="entry name" value="ApbE"/>
    <property type="match status" value="1"/>
</dbReference>
<dbReference type="PANTHER" id="PTHR30040:SF2">
    <property type="entry name" value="FAD:PROTEIN FMN TRANSFERASE"/>
    <property type="match status" value="1"/>
</dbReference>
<comment type="subcellular location">
    <subcellularLocation>
        <location evidence="12">Cell inner membrane</location>
        <topology evidence="12">Lipid-anchor</topology>
        <orientation evidence="12">Periplasmic side</orientation>
    </subcellularLocation>
</comment>
<reference evidence="14" key="1">
    <citation type="journal article" date="2016" name="Front. Microbiol.">
        <title>Complete Genome Sequence of Clostridium estertheticum DSM 8809, a Microbe Identified in Spoiled Vacuum Packed Beef.</title>
        <authorList>
            <person name="Yu Z."/>
            <person name="Gunn L."/>
            <person name="Brennan E."/>
            <person name="Reid R."/>
            <person name="Wall P.G."/>
            <person name="Gaora O.P."/>
            <person name="Hurley D."/>
            <person name="Bolton D."/>
            <person name="Fanning S."/>
        </authorList>
    </citation>
    <scope>NUCLEOTIDE SEQUENCE [LARGE SCALE GENOMIC DNA]</scope>
    <source>
        <strain evidence="14">DSM 8809</strain>
    </source>
</reference>
<feature type="signal peptide" evidence="12">
    <location>
        <begin position="1"/>
        <end position="22"/>
    </location>
</feature>
<comment type="catalytic activity">
    <reaction evidence="9 10 12">
        <text>L-threonyl-[protein] + FAD = FMN-L-threonyl-[protein] + AMP + H(+)</text>
        <dbReference type="Rhea" id="RHEA:36847"/>
        <dbReference type="Rhea" id="RHEA-COMP:11060"/>
        <dbReference type="Rhea" id="RHEA-COMP:11061"/>
        <dbReference type="ChEBI" id="CHEBI:15378"/>
        <dbReference type="ChEBI" id="CHEBI:30013"/>
        <dbReference type="ChEBI" id="CHEBI:57692"/>
        <dbReference type="ChEBI" id="CHEBI:74257"/>
        <dbReference type="ChEBI" id="CHEBI:456215"/>
        <dbReference type="EC" id="2.7.1.180"/>
    </reaction>
</comment>
<evidence type="ECO:0000256" key="6">
    <source>
        <dbReference type="ARBA" id="ARBA00022827"/>
    </source>
</evidence>
<dbReference type="KEGG" id="ceu:A7L45_17835"/>
<keyword evidence="12" id="KW-0997">Cell inner membrane</keyword>
<organism evidence="13 14">
    <name type="scientific">Clostridium estertheticum subsp. estertheticum</name>
    <dbReference type="NCBI Taxonomy" id="1552"/>
    <lineage>
        <taxon>Bacteria</taxon>
        <taxon>Bacillati</taxon>
        <taxon>Bacillota</taxon>
        <taxon>Clostridia</taxon>
        <taxon>Eubacteriales</taxon>
        <taxon>Clostridiaceae</taxon>
        <taxon>Clostridium</taxon>
    </lineage>
</organism>
<keyword evidence="5 10" id="KW-0479">Metal-binding</keyword>
<evidence type="ECO:0000256" key="9">
    <source>
        <dbReference type="ARBA" id="ARBA00048540"/>
    </source>
</evidence>
<evidence type="ECO:0000256" key="3">
    <source>
        <dbReference type="ARBA" id="ARBA00022630"/>
    </source>
</evidence>
<keyword evidence="4 10" id="KW-0808">Transferase</keyword>
<dbReference type="SUPFAM" id="SSF143631">
    <property type="entry name" value="ApbE-like"/>
    <property type="match status" value="1"/>
</dbReference>
<feature type="chain" id="PRO_5039749403" description="FAD:protein FMN transferase" evidence="12">
    <location>
        <begin position="23"/>
        <end position="345"/>
    </location>
</feature>
<evidence type="ECO:0000256" key="7">
    <source>
        <dbReference type="ARBA" id="ARBA00022842"/>
    </source>
</evidence>
<name>A0A1J0GKF2_9CLOT</name>
<proteinExistence type="inferred from homology"/>
<keyword evidence="3 10" id="KW-0285">Flavoprotein</keyword>
<feature type="binding site" evidence="11">
    <location>
        <position position="287"/>
    </location>
    <ligand>
        <name>Mg(2+)</name>
        <dbReference type="ChEBI" id="CHEBI:18420"/>
    </ligand>
</feature>
<evidence type="ECO:0000256" key="2">
    <source>
        <dbReference type="ARBA" id="ARBA00016337"/>
    </source>
</evidence>
<evidence type="ECO:0000256" key="4">
    <source>
        <dbReference type="ARBA" id="ARBA00022679"/>
    </source>
</evidence>
<keyword evidence="12" id="KW-0732">Signal</keyword>
<dbReference type="Proteomes" id="UP000182569">
    <property type="component" value="Chromosome"/>
</dbReference>
<accession>A0A1J0GKF2</accession>
<dbReference type="GO" id="GO:0005886">
    <property type="term" value="C:plasma membrane"/>
    <property type="evidence" value="ECO:0007669"/>
    <property type="project" value="UniProtKB-SubCell"/>
</dbReference>
<sequence>MKKLHKISCLLLLLIIPTFLISCETNDEPVEKETYMMGTIMNFKIYGKNAGTATALVLKRISNIESKMSVNIKTSEISKLNAKAGISGQKLSEDTYSVIEKSVQYSKLTGGALDATIEPIVGLWGIGTDKERLPSKTEIDDKLKLVNYKDIVLDKKNSTVKLKRTNQAIDLGAIAKGYTADEVKKVLLNNKISSAIINLGGNVYAIGKNAKGKDWNVGIQNPLSTRGEYLGTISVTDKSIVTSGNYERFFIKDGIRYHHIFDPKTGYPAQQSLISTTIVSDKSVDGDALSTSTYIMGLDKGLKLVESIKGVEAIFVTKDKKVYVTPGLKDNFKLTSKGFTYEKGR</sequence>
<dbReference type="AlphaFoldDB" id="A0A1J0GKF2"/>
<comment type="similarity">
    <text evidence="10 12">Belongs to the ApbE family.</text>
</comment>